<dbReference type="NCBIfam" id="TIGR00757">
    <property type="entry name" value="RNaseEG"/>
    <property type="match status" value="1"/>
</dbReference>
<dbReference type="GO" id="GO:0004540">
    <property type="term" value="F:RNA nuclease activity"/>
    <property type="evidence" value="ECO:0007669"/>
    <property type="project" value="InterPro"/>
</dbReference>
<accession>A0A0H2YNG6</accession>
<keyword evidence="2" id="KW-0479">Metal-binding</keyword>
<keyword evidence="3" id="KW-0378">Hydrolase</keyword>
<evidence type="ECO:0000256" key="5">
    <source>
        <dbReference type="ARBA" id="ARBA00022884"/>
    </source>
</evidence>
<dbReference type="PROSITE" id="PS50126">
    <property type="entry name" value="S1"/>
    <property type="match status" value="1"/>
</dbReference>
<dbReference type="RefSeq" id="WP_003455169.1">
    <property type="nucleotide sequence ID" value="NC_008261.1"/>
</dbReference>
<evidence type="ECO:0000259" key="6">
    <source>
        <dbReference type="PROSITE" id="PS50126"/>
    </source>
</evidence>
<dbReference type="eggNOG" id="COG1530">
    <property type="taxonomic scope" value="Bacteria"/>
</dbReference>
<dbReference type="InterPro" id="IPR019307">
    <property type="entry name" value="RNA-bd_AU-1/RNase_E/G"/>
</dbReference>
<dbReference type="STRING" id="195103.CPF_2386"/>
<protein>
    <submittedName>
        <fullName evidence="7">Ribonuclease, Rne/Rng family</fullName>
    </submittedName>
</protein>
<dbReference type="HOGENOM" id="CLU_003468_5_3_9"/>
<evidence type="ECO:0000256" key="1">
    <source>
        <dbReference type="ARBA" id="ARBA00001946"/>
    </source>
</evidence>
<dbReference type="GO" id="GO:0046872">
    <property type="term" value="F:metal ion binding"/>
    <property type="evidence" value="ECO:0007669"/>
    <property type="project" value="UniProtKB-KW"/>
</dbReference>
<evidence type="ECO:0000256" key="3">
    <source>
        <dbReference type="ARBA" id="ARBA00022801"/>
    </source>
</evidence>
<dbReference type="GO" id="GO:0006364">
    <property type="term" value="P:rRNA processing"/>
    <property type="evidence" value="ECO:0007669"/>
    <property type="project" value="TreeGrafter"/>
</dbReference>
<dbReference type="Pfam" id="PF10150">
    <property type="entry name" value="RNase_E_G"/>
    <property type="match status" value="1"/>
</dbReference>
<proteinExistence type="predicted"/>
<evidence type="ECO:0000313" key="8">
    <source>
        <dbReference type="Proteomes" id="UP000001823"/>
    </source>
</evidence>
<dbReference type="KEGG" id="cpf:CPF_2386"/>
<dbReference type="SUPFAM" id="SSF50249">
    <property type="entry name" value="Nucleic acid-binding proteins"/>
    <property type="match status" value="1"/>
</dbReference>
<sequence>MRDIYVERRENLLRVAIKKNNLLSECYIEEESLEPVQGEIYKGIVKRVVPGIKSAFIDIGYSKQAYMILGEEEKDLKQGDGIIVEVLKEQFGSKGAKVTSKISLAGRYCVLETSRNDISISRKIEDLEFKKELENSLIKPSELGVTVRTKAQSASIFEIQEEIEELYRNYKEVIREGKFSLNPKRLLGKGDLINKIIRDDIDAYTSSIIVDSIEDYERIKDSISNSEYLKVILYDDARSLFDYYGIEKEILSLRNNRVNLNCGGDIVIEKTEAMYVIDVNSGKNTNHKNKEKTAYETNKNAAIEIARQIKIRNLGGIILVDFIDMYSQENKKKILEILKDEFKSDSQRAKIFPFTELGLVQITRYRKGKSIYEYIEENCLACNGHGKRLKLSYINLLLRNEILKKNGEGKIKDFHIEINSIYEKDIRGNIFEFLKEIGALDLNIYLNFQESKDFYKVEPLIFKNQIESVKEYLVKNIEKY</sequence>
<dbReference type="PANTHER" id="PTHR30001">
    <property type="entry name" value="RIBONUCLEASE"/>
    <property type="match status" value="1"/>
</dbReference>
<evidence type="ECO:0000256" key="2">
    <source>
        <dbReference type="ARBA" id="ARBA00022723"/>
    </source>
</evidence>
<dbReference type="GO" id="GO:0005737">
    <property type="term" value="C:cytoplasm"/>
    <property type="evidence" value="ECO:0007669"/>
    <property type="project" value="TreeGrafter"/>
</dbReference>
<gene>
    <name evidence="7" type="ordered locus">CPF_2386</name>
</gene>
<dbReference type="InterPro" id="IPR003029">
    <property type="entry name" value="S1_domain"/>
</dbReference>
<dbReference type="Gene3D" id="2.40.50.140">
    <property type="entry name" value="Nucleic acid-binding proteins"/>
    <property type="match status" value="1"/>
</dbReference>
<evidence type="ECO:0000256" key="4">
    <source>
        <dbReference type="ARBA" id="ARBA00022842"/>
    </source>
</evidence>
<dbReference type="GO" id="GO:0003723">
    <property type="term" value="F:RNA binding"/>
    <property type="evidence" value="ECO:0007669"/>
    <property type="project" value="UniProtKB-KW"/>
</dbReference>
<dbReference type="CDD" id="cd04453">
    <property type="entry name" value="S1_RNase_E"/>
    <property type="match status" value="1"/>
</dbReference>
<keyword evidence="8" id="KW-1185">Reference proteome</keyword>
<organism evidence="7 8">
    <name type="scientific">Clostridium perfringens (strain ATCC 13124 / DSM 756 / JCM 1290 / NCIMB 6125 / NCTC 8237 / Type A)</name>
    <dbReference type="NCBI Taxonomy" id="195103"/>
    <lineage>
        <taxon>Bacteria</taxon>
        <taxon>Bacillati</taxon>
        <taxon>Bacillota</taxon>
        <taxon>Clostridia</taxon>
        <taxon>Eubacteriales</taxon>
        <taxon>Clostridiaceae</taxon>
        <taxon>Clostridium</taxon>
    </lineage>
</organism>
<dbReference type="EMBL" id="CP000246">
    <property type="protein sequence ID" value="ABG82265.1"/>
    <property type="molecule type" value="Genomic_DNA"/>
</dbReference>
<comment type="cofactor">
    <cofactor evidence="1">
        <name>Mg(2+)</name>
        <dbReference type="ChEBI" id="CHEBI:18420"/>
    </cofactor>
</comment>
<feature type="domain" description="S1 motif" evidence="6">
    <location>
        <begin position="38"/>
        <end position="107"/>
    </location>
</feature>
<dbReference type="GO" id="GO:0016787">
    <property type="term" value="F:hydrolase activity"/>
    <property type="evidence" value="ECO:0007669"/>
    <property type="project" value="UniProtKB-KW"/>
</dbReference>
<reference evidence="7 8" key="1">
    <citation type="journal article" date="2006" name="Genome Res.">
        <title>Skewed genomic variability in strains of the toxigenic bacterial pathogen, Clostridium perfringens.</title>
        <authorList>
            <person name="Myers G.S."/>
            <person name="Rasko D.A."/>
            <person name="Cheung J.K."/>
            <person name="Ravel J."/>
            <person name="Seshadri R."/>
            <person name="Deboy R.T."/>
            <person name="Ren Q."/>
            <person name="Varga J."/>
            <person name="Awad M.M."/>
            <person name="Brinkac L.M."/>
            <person name="Daugherty S.C."/>
            <person name="Haft D.H."/>
            <person name="Dodson R.J."/>
            <person name="Madupu R."/>
            <person name="Nelson W.C."/>
            <person name="Rosovitz M.J."/>
            <person name="Sullivan S.A."/>
            <person name="Khouri H."/>
            <person name="Dimitrov G.I."/>
            <person name="Watkins K.L."/>
            <person name="Mulligan S."/>
            <person name="Benton J."/>
            <person name="Radune D."/>
            <person name="Fisher D.J."/>
            <person name="Atkins H.S."/>
            <person name="Hiscox T."/>
            <person name="Jost B.H."/>
            <person name="Billington S.J."/>
            <person name="Songer J.G."/>
            <person name="McClane B.A."/>
            <person name="Titball R.W."/>
            <person name="Rood J.I."/>
            <person name="Melville S.B."/>
            <person name="Paulsen I.T."/>
        </authorList>
    </citation>
    <scope>NUCLEOTIDE SEQUENCE [LARGE SCALE GENOMIC DNA]</scope>
    <source>
        <strain evidence="8">ATCC 13124 / DSM 756 / JCM 1290 / NCIMB 6125 / NCTC 8237 / S 107 / Type A</strain>
    </source>
</reference>
<dbReference type="InterPro" id="IPR004659">
    <property type="entry name" value="RNase_E/G"/>
</dbReference>
<keyword evidence="4" id="KW-0460">Magnesium</keyword>
<dbReference type="InterPro" id="IPR012340">
    <property type="entry name" value="NA-bd_OB-fold"/>
</dbReference>
<evidence type="ECO:0000313" key="7">
    <source>
        <dbReference type="EMBL" id="ABG82265.1"/>
    </source>
</evidence>
<dbReference type="PANTHER" id="PTHR30001:SF0">
    <property type="entry name" value="RIBONUCLEASE G"/>
    <property type="match status" value="1"/>
</dbReference>
<dbReference type="Proteomes" id="UP000001823">
    <property type="component" value="Chromosome"/>
</dbReference>
<name>A0A0H2YNG6_CLOP1</name>
<keyword evidence="5" id="KW-0694">RNA-binding</keyword>
<dbReference type="PaxDb" id="195103-CPF_2386"/>
<dbReference type="AlphaFoldDB" id="A0A0H2YNG6"/>